<dbReference type="Gene3D" id="1.20.58.110">
    <property type="entry name" value="Ribosomal protein S20"/>
    <property type="match status" value="1"/>
</dbReference>
<dbReference type="GO" id="GO:0005840">
    <property type="term" value="C:ribosome"/>
    <property type="evidence" value="ECO:0007669"/>
    <property type="project" value="UniProtKB-KW"/>
</dbReference>
<dbReference type="Proteomes" id="UP000176185">
    <property type="component" value="Unassembled WGS sequence"/>
</dbReference>
<dbReference type="InterPro" id="IPR002583">
    <property type="entry name" value="Ribosomal_bS20"/>
</dbReference>
<dbReference type="Pfam" id="PF01649">
    <property type="entry name" value="Ribosomal_S20p"/>
    <property type="match status" value="1"/>
</dbReference>
<comment type="caution">
    <text evidence="8">The sequence shown here is derived from an EMBL/GenBank/DDBJ whole genome shotgun (WGS) entry which is preliminary data.</text>
</comment>
<organism evidence="8 9">
    <name type="scientific">Candidatus Adlerbacteria bacterium RIFCSPLOWO2_01_FULL_51_16</name>
    <dbReference type="NCBI Taxonomy" id="1797243"/>
    <lineage>
        <taxon>Bacteria</taxon>
        <taxon>Candidatus Adleribacteriota</taxon>
    </lineage>
</organism>
<dbReference type="GO" id="GO:0006412">
    <property type="term" value="P:translation"/>
    <property type="evidence" value="ECO:0007669"/>
    <property type="project" value="UniProtKB-UniRule"/>
</dbReference>
<reference evidence="8 9" key="1">
    <citation type="journal article" date="2016" name="Nat. Commun.">
        <title>Thousands of microbial genomes shed light on interconnected biogeochemical processes in an aquifer system.</title>
        <authorList>
            <person name="Anantharaman K."/>
            <person name="Brown C.T."/>
            <person name="Hug L.A."/>
            <person name="Sharon I."/>
            <person name="Castelle C.J."/>
            <person name="Probst A.J."/>
            <person name="Thomas B.C."/>
            <person name="Singh A."/>
            <person name="Wilkins M.J."/>
            <person name="Karaoz U."/>
            <person name="Brodie E.L."/>
            <person name="Williams K.H."/>
            <person name="Hubbard S.S."/>
            <person name="Banfield J.F."/>
        </authorList>
    </citation>
    <scope>NUCLEOTIDE SEQUENCE [LARGE SCALE GENOMIC DNA]</scope>
</reference>
<dbReference type="NCBIfam" id="TIGR00029">
    <property type="entry name" value="S20"/>
    <property type="match status" value="1"/>
</dbReference>
<dbReference type="EMBL" id="MEWX01000003">
    <property type="protein sequence ID" value="OGC81181.1"/>
    <property type="molecule type" value="Genomic_DNA"/>
</dbReference>
<dbReference type="STRING" id="1797243.A2943_00860"/>
<dbReference type="AlphaFoldDB" id="A0A1F4XHH6"/>
<feature type="compositionally biased region" description="Basic residues" evidence="7">
    <location>
        <begin position="1"/>
        <end position="19"/>
    </location>
</feature>
<keyword evidence="3 6" id="KW-0689">Ribosomal protein</keyword>
<keyword evidence="4 6" id="KW-0687">Ribonucleoprotein</keyword>
<dbReference type="InterPro" id="IPR036510">
    <property type="entry name" value="Ribosomal_bS20_sf"/>
</dbReference>
<evidence type="ECO:0000256" key="3">
    <source>
        <dbReference type="ARBA" id="ARBA00022980"/>
    </source>
</evidence>
<dbReference type="SUPFAM" id="SSF46992">
    <property type="entry name" value="Ribosomal protein S20"/>
    <property type="match status" value="1"/>
</dbReference>
<evidence type="ECO:0000256" key="6">
    <source>
        <dbReference type="HAMAP-Rule" id="MF_00500"/>
    </source>
</evidence>
<comment type="function">
    <text evidence="6">Binds directly to 16S ribosomal RNA.</text>
</comment>
<evidence type="ECO:0000256" key="4">
    <source>
        <dbReference type="ARBA" id="ARBA00023274"/>
    </source>
</evidence>
<dbReference type="GO" id="GO:0003735">
    <property type="term" value="F:structural constituent of ribosome"/>
    <property type="evidence" value="ECO:0007669"/>
    <property type="project" value="InterPro"/>
</dbReference>
<dbReference type="GO" id="GO:0019843">
    <property type="term" value="F:rRNA binding"/>
    <property type="evidence" value="ECO:0007669"/>
    <property type="project" value="UniProtKB-UniRule"/>
</dbReference>
<name>A0A1F4XHH6_9BACT</name>
<evidence type="ECO:0000256" key="5">
    <source>
        <dbReference type="ARBA" id="ARBA00035136"/>
    </source>
</evidence>
<feature type="region of interest" description="Disordered" evidence="7">
    <location>
        <begin position="1"/>
        <end position="24"/>
    </location>
</feature>
<keyword evidence="1 6" id="KW-0699">rRNA-binding</keyword>
<protein>
    <recommendedName>
        <fullName evidence="5 6">Small ribosomal subunit protein bS20</fullName>
    </recommendedName>
</protein>
<gene>
    <name evidence="6" type="primary">rpsT</name>
    <name evidence="8" type="ORF">A2943_00860</name>
</gene>
<evidence type="ECO:0000313" key="8">
    <source>
        <dbReference type="EMBL" id="OGC81181.1"/>
    </source>
</evidence>
<dbReference type="HAMAP" id="MF_00500">
    <property type="entry name" value="Ribosomal_bS20"/>
    <property type="match status" value="1"/>
</dbReference>
<proteinExistence type="inferred from homology"/>
<evidence type="ECO:0000256" key="1">
    <source>
        <dbReference type="ARBA" id="ARBA00022730"/>
    </source>
</evidence>
<dbReference type="GO" id="GO:1990904">
    <property type="term" value="C:ribonucleoprotein complex"/>
    <property type="evidence" value="ECO:0007669"/>
    <property type="project" value="UniProtKB-KW"/>
</dbReference>
<evidence type="ECO:0000313" key="9">
    <source>
        <dbReference type="Proteomes" id="UP000176185"/>
    </source>
</evidence>
<accession>A0A1F4XHH6</accession>
<comment type="similarity">
    <text evidence="6">Belongs to the bacterial ribosomal protein bS20 family.</text>
</comment>
<sequence>MAITKSAKKANRQSKRRKRMNDTRRKALVAAFKGARLAQKGDATALKAAYKAIDKAMKRGLIKKNTAAHRKSKIARLLKAQT</sequence>
<evidence type="ECO:0000256" key="7">
    <source>
        <dbReference type="SAM" id="MobiDB-lite"/>
    </source>
</evidence>
<evidence type="ECO:0000256" key="2">
    <source>
        <dbReference type="ARBA" id="ARBA00022884"/>
    </source>
</evidence>
<keyword evidence="2 6" id="KW-0694">RNA-binding</keyword>